<keyword evidence="1" id="KW-0472">Membrane</keyword>
<keyword evidence="1" id="KW-0812">Transmembrane</keyword>
<dbReference type="Proteomes" id="UP000490980">
    <property type="component" value="Unassembled WGS sequence"/>
</dbReference>
<evidence type="ECO:0000313" key="3">
    <source>
        <dbReference type="Proteomes" id="UP000490980"/>
    </source>
</evidence>
<evidence type="ECO:0000313" key="2">
    <source>
        <dbReference type="EMBL" id="NII05432.1"/>
    </source>
</evidence>
<organism evidence="2 3">
    <name type="scientific">Luteibacter anthropi</name>
    <dbReference type="NCBI Taxonomy" id="564369"/>
    <lineage>
        <taxon>Bacteria</taxon>
        <taxon>Pseudomonadati</taxon>
        <taxon>Pseudomonadota</taxon>
        <taxon>Gammaproteobacteria</taxon>
        <taxon>Lysobacterales</taxon>
        <taxon>Rhodanobacteraceae</taxon>
        <taxon>Luteibacter</taxon>
    </lineage>
</organism>
<sequence>MSPLRGGPAWCAVTTLTGLGVALLGPEILRLPAVLLVAVPLILIIRHLLRRPPL</sequence>
<feature type="transmembrane region" description="Helical" evidence="1">
    <location>
        <begin position="7"/>
        <end position="25"/>
    </location>
</feature>
<evidence type="ECO:0000256" key="1">
    <source>
        <dbReference type="SAM" id="Phobius"/>
    </source>
</evidence>
<keyword evidence="3" id="KW-1185">Reference proteome</keyword>
<feature type="transmembrane region" description="Helical" evidence="1">
    <location>
        <begin position="31"/>
        <end position="49"/>
    </location>
</feature>
<gene>
    <name evidence="2" type="ORF">HBF25_03390</name>
</gene>
<accession>A0A7X5U7T7</accession>
<dbReference type="RefSeq" id="WP_166946542.1">
    <property type="nucleotide sequence ID" value="NZ_JAARLZ010000002.1"/>
</dbReference>
<protein>
    <submittedName>
        <fullName evidence="2">Uncharacterized protein</fullName>
    </submittedName>
</protein>
<dbReference type="AlphaFoldDB" id="A0A7X5U7T7"/>
<keyword evidence="1" id="KW-1133">Transmembrane helix</keyword>
<proteinExistence type="predicted"/>
<name>A0A7X5U7T7_9GAMM</name>
<dbReference type="EMBL" id="JAARLZ010000002">
    <property type="protein sequence ID" value="NII05432.1"/>
    <property type="molecule type" value="Genomic_DNA"/>
</dbReference>
<reference evidence="2 3" key="1">
    <citation type="submission" date="2020-03" db="EMBL/GenBank/DDBJ databases">
        <authorList>
            <person name="Lai Q."/>
        </authorList>
    </citation>
    <scope>NUCLEOTIDE SEQUENCE [LARGE SCALE GENOMIC DNA]</scope>
    <source>
        <strain evidence="2 3">CCUG 25036</strain>
    </source>
</reference>
<comment type="caution">
    <text evidence="2">The sequence shown here is derived from an EMBL/GenBank/DDBJ whole genome shotgun (WGS) entry which is preliminary data.</text>
</comment>